<dbReference type="OrthoDB" id="1427195at2759"/>
<dbReference type="Pfam" id="PF04043">
    <property type="entry name" value="PMEI"/>
    <property type="match status" value="1"/>
</dbReference>
<keyword evidence="1" id="KW-0732">Signal</keyword>
<dbReference type="AlphaFoldDB" id="A0A371GEV9"/>
<feature type="domain" description="Pectinesterase inhibitor" evidence="2">
    <location>
        <begin position="56"/>
        <end position="172"/>
    </location>
</feature>
<feature type="non-terminal residue" evidence="3">
    <location>
        <position position="1"/>
    </location>
</feature>
<dbReference type="Gene3D" id="1.20.140.40">
    <property type="entry name" value="Invertase/pectin methylesterase inhibitor family protein"/>
    <property type="match status" value="1"/>
</dbReference>
<feature type="signal peptide" evidence="1">
    <location>
        <begin position="1"/>
        <end position="24"/>
    </location>
</feature>
<evidence type="ECO:0000259" key="2">
    <source>
        <dbReference type="Pfam" id="PF04043"/>
    </source>
</evidence>
<organism evidence="3 4">
    <name type="scientific">Mucuna pruriens</name>
    <name type="common">Velvet bean</name>
    <name type="synonym">Dolichos pruriens</name>
    <dbReference type="NCBI Taxonomy" id="157652"/>
    <lineage>
        <taxon>Eukaryota</taxon>
        <taxon>Viridiplantae</taxon>
        <taxon>Streptophyta</taxon>
        <taxon>Embryophyta</taxon>
        <taxon>Tracheophyta</taxon>
        <taxon>Spermatophyta</taxon>
        <taxon>Magnoliopsida</taxon>
        <taxon>eudicotyledons</taxon>
        <taxon>Gunneridae</taxon>
        <taxon>Pentapetalae</taxon>
        <taxon>rosids</taxon>
        <taxon>fabids</taxon>
        <taxon>Fabales</taxon>
        <taxon>Fabaceae</taxon>
        <taxon>Papilionoideae</taxon>
        <taxon>50 kb inversion clade</taxon>
        <taxon>NPAAA clade</taxon>
        <taxon>indigoferoid/millettioid clade</taxon>
        <taxon>Phaseoleae</taxon>
        <taxon>Mucuna</taxon>
    </lineage>
</organism>
<gene>
    <name evidence="3" type="ORF">CR513_29284</name>
</gene>
<dbReference type="EMBL" id="QJKJ01005779">
    <property type="protein sequence ID" value="RDX89040.1"/>
    <property type="molecule type" value="Genomic_DNA"/>
</dbReference>
<sequence length="207" mass="22500">MARLACCLVVISLCLSIVLEPVVAANEGHILPKDTSTKYNAPAATPFASIVPPQQNLVRKLCQDTRKPILCFKIVQGDSDIMSAMNPNTKAKVSIDIATSIASRVGGYMLNQLKRNHIKVLSIGSVEACRLNYENVVVELNLAYINFENNPSKAIMSLQTVDHQIGLCDNLLKFGGVQSDTFPIVQTNNVIKGLVDVAQRVADNQAH</sequence>
<dbReference type="InterPro" id="IPR035513">
    <property type="entry name" value="Invertase/methylesterase_inhib"/>
</dbReference>
<evidence type="ECO:0000313" key="3">
    <source>
        <dbReference type="EMBL" id="RDX89040.1"/>
    </source>
</evidence>
<dbReference type="NCBIfam" id="TIGR01614">
    <property type="entry name" value="PME_inhib"/>
    <property type="match status" value="1"/>
</dbReference>
<feature type="chain" id="PRO_5016604396" description="Pectinesterase inhibitor domain-containing protein" evidence="1">
    <location>
        <begin position="25"/>
        <end position="207"/>
    </location>
</feature>
<dbReference type="InterPro" id="IPR006501">
    <property type="entry name" value="Pectinesterase_inhib_dom"/>
</dbReference>
<name>A0A371GEV9_MUCPR</name>
<accession>A0A371GEV9</accession>
<dbReference type="SUPFAM" id="SSF101148">
    <property type="entry name" value="Plant invertase/pectin methylesterase inhibitor"/>
    <property type="match status" value="1"/>
</dbReference>
<reference evidence="3" key="1">
    <citation type="submission" date="2018-05" db="EMBL/GenBank/DDBJ databases">
        <title>Draft genome of Mucuna pruriens seed.</title>
        <authorList>
            <person name="Nnadi N.E."/>
            <person name="Vos R."/>
            <person name="Hasami M.H."/>
            <person name="Devisetty U.K."/>
            <person name="Aguiy J.C."/>
        </authorList>
    </citation>
    <scope>NUCLEOTIDE SEQUENCE [LARGE SCALE GENOMIC DNA]</scope>
    <source>
        <strain evidence="3">JCA_2017</strain>
    </source>
</reference>
<dbReference type="PANTHER" id="PTHR31890">
    <property type="entry name" value="PLANT INVERTASE/PECTIN METHYLESTERASE INHIBITOR SUPERFAMILY PROTEIN"/>
    <property type="match status" value="1"/>
</dbReference>
<evidence type="ECO:0000256" key="1">
    <source>
        <dbReference type="SAM" id="SignalP"/>
    </source>
</evidence>
<dbReference type="GO" id="GO:0004857">
    <property type="term" value="F:enzyme inhibitor activity"/>
    <property type="evidence" value="ECO:0007669"/>
    <property type="project" value="InterPro"/>
</dbReference>
<keyword evidence="4" id="KW-1185">Reference proteome</keyword>
<evidence type="ECO:0000313" key="4">
    <source>
        <dbReference type="Proteomes" id="UP000257109"/>
    </source>
</evidence>
<protein>
    <recommendedName>
        <fullName evidence="2">Pectinesterase inhibitor domain-containing protein</fullName>
    </recommendedName>
</protein>
<dbReference type="Proteomes" id="UP000257109">
    <property type="component" value="Unassembled WGS sequence"/>
</dbReference>
<proteinExistence type="predicted"/>
<comment type="caution">
    <text evidence="3">The sequence shown here is derived from an EMBL/GenBank/DDBJ whole genome shotgun (WGS) entry which is preliminary data.</text>
</comment>
<dbReference type="PANTHER" id="PTHR31890:SF9">
    <property type="entry name" value="PLANT INVERTASE_PECTIN METHYLESTERASE INHIBITOR SUPERFAMILY PROTEIN"/>
    <property type="match status" value="1"/>
</dbReference>